<evidence type="ECO:0000313" key="2">
    <source>
        <dbReference type="EMBL" id="CAE7657859.1"/>
    </source>
</evidence>
<dbReference type="Proteomes" id="UP000649617">
    <property type="component" value="Unassembled WGS sequence"/>
</dbReference>
<feature type="transmembrane region" description="Helical" evidence="1">
    <location>
        <begin position="130"/>
        <end position="149"/>
    </location>
</feature>
<feature type="non-terminal residue" evidence="2">
    <location>
        <position position="252"/>
    </location>
</feature>
<protein>
    <submittedName>
        <fullName evidence="2">Uncharacterized protein</fullName>
    </submittedName>
</protein>
<name>A0A812W3U3_SYMPI</name>
<feature type="non-terminal residue" evidence="2">
    <location>
        <position position="1"/>
    </location>
</feature>
<keyword evidence="1" id="KW-1133">Transmembrane helix</keyword>
<dbReference type="OrthoDB" id="445604at2759"/>
<feature type="transmembrane region" description="Helical" evidence="1">
    <location>
        <begin position="98"/>
        <end position="118"/>
    </location>
</feature>
<feature type="transmembrane region" description="Helical" evidence="1">
    <location>
        <begin position="225"/>
        <end position="251"/>
    </location>
</feature>
<feature type="transmembrane region" description="Helical" evidence="1">
    <location>
        <begin position="181"/>
        <end position="204"/>
    </location>
</feature>
<accession>A0A812W3U3</accession>
<organism evidence="2 3">
    <name type="scientific">Symbiodinium pilosum</name>
    <name type="common">Dinoflagellate</name>
    <dbReference type="NCBI Taxonomy" id="2952"/>
    <lineage>
        <taxon>Eukaryota</taxon>
        <taxon>Sar</taxon>
        <taxon>Alveolata</taxon>
        <taxon>Dinophyceae</taxon>
        <taxon>Suessiales</taxon>
        <taxon>Symbiodiniaceae</taxon>
        <taxon>Symbiodinium</taxon>
    </lineage>
</organism>
<evidence type="ECO:0000256" key="1">
    <source>
        <dbReference type="SAM" id="Phobius"/>
    </source>
</evidence>
<gene>
    <name evidence="2" type="ORF">SPIL2461_LOCUS17734</name>
</gene>
<keyword evidence="3" id="KW-1185">Reference proteome</keyword>
<reference evidence="2" key="1">
    <citation type="submission" date="2021-02" db="EMBL/GenBank/DDBJ databases">
        <authorList>
            <person name="Dougan E. K."/>
            <person name="Rhodes N."/>
            <person name="Thang M."/>
            <person name="Chan C."/>
        </authorList>
    </citation>
    <scope>NUCLEOTIDE SEQUENCE</scope>
</reference>
<sequence length="252" mass="28640">SVKYERLECNEIVPDQVNCDNSDDDLSNSIVSGCLENCALLHSDSDVSEEALSFVPPWLFRCACGVPHEVQKLARTRDDDRTGKRLTMFFTSGPAVRLLWPATVVHLTFAATLPWVAMPFTHCNADGKSVYPGWLWLGFFPFVLIMLAIEWRCFTWTVVPMLQWVENLEIPFVEKAPFPVWLVYTAFVSVITHMDVMTQGLFLATTLHRFHCAGFSHAAESWKEVWGTSLFSWISWGANLETLVILSWAIFV</sequence>
<dbReference type="AlphaFoldDB" id="A0A812W3U3"/>
<comment type="caution">
    <text evidence="2">The sequence shown here is derived from an EMBL/GenBank/DDBJ whole genome shotgun (WGS) entry which is preliminary data.</text>
</comment>
<keyword evidence="1" id="KW-0812">Transmembrane</keyword>
<keyword evidence="1" id="KW-0472">Membrane</keyword>
<proteinExistence type="predicted"/>
<evidence type="ECO:0000313" key="3">
    <source>
        <dbReference type="Proteomes" id="UP000649617"/>
    </source>
</evidence>
<dbReference type="EMBL" id="CAJNIZ010043344">
    <property type="protein sequence ID" value="CAE7657859.1"/>
    <property type="molecule type" value="Genomic_DNA"/>
</dbReference>